<name>A0A644YI55_9ZZZZ</name>
<dbReference type="InterPro" id="IPR003838">
    <property type="entry name" value="ABC3_permease_C"/>
</dbReference>
<proteinExistence type="inferred from homology"/>
<evidence type="ECO:0000256" key="5">
    <source>
        <dbReference type="ARBA" id="ARBA00023136"/>
    </source>
</evidence>
<evidence type="ECO:0000256" key="3">
    <source>
        <dbReference type="ARBA" id="ARBA00022692"/>
    </source>
</evidence>
<keyword evidence="3 7" id="KW-0812">Transmembrane</keyword>
<evidence type="ECO:0000256" key="2">
    <source>
        <dbReference type="ARBA" id="ARBA00022475"/>
    </source>
</evidence>
<dbReference type="PANTHER" id="PTHR30572:SF4">
    <property type="entry name" value="ABC TRANSPORTER PERMEASE YTRF"/>
    <property type="match status" value="1"/>
</dbReference>
<comment type="similarity">
    <text evidence="6">Belongs to the ABC-4 integral membrane protein family.</text>
</comment>
<evidence type="ECO:0000256" key="7">
    <source>
        <dbReference type="SAM" id="Phobius"/>
    </source>
</evidence>
<keyword evidence="5 7" id="KW-0472">Membrane</keyword>
<evidence type="ECO:0000256" key="1">
    <source>
        <dbReference type="ARBA" id="ARBA00004651"/>
    </source>
</evidence>
<feature type="transmembrane region" description="Helical" evidence="7">
    <location>
        <begin position="18"/>
        <end position="41"/>
    </location>
</feature>
<comment type="caution">
    <text evidence="9">The sequence shown here is derived from an EMBL/GenBank/DDBJ whole genome shotgun (WGS) entry which is preliminary data.</text>
</comment>
<protein>
    <recommendedName>
        <fullName evidence="8">ABC3 transporter permease C-terminal domain-containing protein</fullName>
    </recommendedName>
</protein>
<dbReference type="AlphaFoldDB" id="A0A644YI55"/>
<reference evidence="9" key="1">
    <citation type="submission" date="2019-08" db="EMBL/GenBank/DDBJ databases">
        <authorList>
            <person name="Kucharzyk K."/>
            <person name="Murdoch R.W."/>
            <person name="Higgins S."/>
            <person name="Loffler F."/>
        </authorList>
    </citation>
    <scope>NUCLEOTIDE SEQUENCE</scope>
</reference>
<sequence>MTGAAAQREQVTGMVDTLLAVVIGLLAVAVVIAVIGIGNTLNLSVLERTRETGLLRALGLTRGQLRGMLGREAVVLAGIGTVLGMGLGIGYGIAGAYALLGDISTVLIVVPWGRLAAVGVVAVAAGWLASVVPGATAARVSPAQALAEE</sequence>
<dbReference type="PANTHER" id="PTHR30572">
    <property type="entry name" value="MEMBRANE COMPONENT OF TRANSPORTER-RELATED"/>
    <property type="match status" value="1"/>
</dbReference>
<dbReference type="Pfam" id="PF02687">
    <property type="entry name" value="FtsX"/>
    <property type="match status" value="1"/>
</dbReference>
<accession>A0A644YI55</accession>
<evidence type="ECO:0000256" key="4">
    <source>
        <dbReference type="ARBA" id="ARBA00022989"/>
    </source>
</evidence>
<dbReference type="EMBL" id="VSSQ01005028">
    <property type="protein sequence ID" value="MPM27571.1"/>
    <property type="molecule type" value="Genomic_DNA"/>
</dbReference>
<gene>
    <name evidence="9" type="ORF">SDC9_74083</name>
</gene>
<comment type="subcellular location">
    <subcellularLocation>
        <location evidence="1">Cell membrane</location>
        <topology evidence="1">Multi-pass membrane protein</topology>
    </subcellularLocation>
</comment>
<feature type="transmembrane region" description="Helical" evidence="7">
    <location>
        <begin position="74"/>
        <end position="100"/>
    </location>
</feature>
<evidence type="ECO:0000259" key="8">
    <source>
        <dbReference type="Pfam" id="PF02687"/>
    </source>
</evidence>
<feature type="transmembrane region" description="Helical" evidence="7">
    <location>
        <begin position="112"/>
        <end position="132"/>
    </location>
</feature>
<keyword evidence="2" id="KW-1003">Cell membrane</keyword>
<evidence type="ECO:0000313" key="9">
    <source>
        <dbReference type="EMBL" id="MPM27571.1"/>
    </source>
</evidence>
<dbReference type="InterPro" id="IPR050250">
    <property type="entry name" value="Macrolide_Exporter_MacB"/>
</dbReference>
<organism evidence="9">
    <name type="scientific">bioreactor metagenome</name>
    <dbReference type="NCBI Taxonomy" id="1076179"/>
    <lineage>
        <taxon>unclassified sequences</taxon>
        <taxon>metagenomes</taxon>
        <taxon>ecological metagenomes</taxon>
    </lineage>
</organism>
<feature type="domain" description="ABC3 transporter permease C-terminal" evidence="8">
    <location>
        <begin position="25"/>
        <end position="142"/>
    </location>
</feature>
<dbReference type="GO" id="GO:0022857">
    <property type="term" value="F:transmembrane transporter activity"/>
    <property type="evidence" value="ECO:0007669"/>
    <property type="project" value="TreeGrafter"/>
</dbReference>
<dbReference type="GO" id="GO:0005886">
    <property type="term" value="C:plasma membrane"/>
    <property type="evidence" value="ECO:0007669"/>
    <property type="project" value="UniProtKB-SubCell"/>
</dbReference>
<keyword evidence="4 7" id="KW-1133">Transmembrane helix</keyword>
<evidence type="ECO:0000256" key="6">
    <source>
        <dbReference type="ARBA" id="ARBA00038076"/>
    </source>
</evidence>